<dbReference type="RefSeq" id="WP_146323120.1">
    <property type="nucleotide sequence ID" value="NZ_BAABLR010000076.1"/>
</dbReference>
<proteinExistence type="inferred from homology"/>
<name>A0A5C5URN6_9CORY</name>
<evidence type="ECO:0000313" key="4">
    <source>
        <dbReference type="Proteomes" id="UP000320791"/>
    </source>
</evidence>
<keyword evidence="4" id="KW-1185">Reference proteome</keyword>
<dbReference type="EMBL" id="VOHM01000001">
    <property type="protein sequence ID" value="TWT29004.1"/>
    <property type="molecule type" value="Genomic_DNA"/>
</dbReference>
<dbReference type="Gene3D" id="2.40.128.110">
    <property type="entry name" value="Lipid/polyisoprenoid-binding, YceI-like"/>
    <property type="match status" value="1"/>
</dbReference>
<dbReference type="InterPro" id="IPR036761">
    <property type="entry name" value="TTHA0802/YceI-like_sf"/>
</dbReference>
<dbReference type="PANTHER" id="PTHR34406">
    <property type="entry name" value="PROTEIN YCEI"/>
    <property type="match status" value="1"/>
</dbReference>
<reference evidence="3 4" key="1">
    <citation type="submission" date="2019-08" db="EMBL/GenBank/DDBJ databases">
        <authorList>
            <person name="Lei W."/>
        </authorList>
    </citation>
    <scope>NUCLEOTIDE SEQUENCE [LARGE SCALE GENOMIC DNA]</scope>
    <source>
        <strain evidence="3 4">CCUG 58627</strain>
    </source>
</reference>
<dbReference type="SMART" id="SM00867">
    <property type="entry name" value="YceI"/>
    <property type="match status" value="1"/>
</dbReference>
<evidence type="ECO:0000259" key="2">
    <source>
        <dbReference type="SMART" id="SM00867"/>
    </source>
</evidence>
<dbReference type="OrthoDB" id="117810at2"/>
<gene>
    <name evidence="3" type="ORF">FRX94_00315</name>
</gene>
<organism evidence="3 4">
    <name type="scientific">Corynebacterium canis</name>
    <dbReference type="NCBI Taxonomy" id="679663"/>
    <lineage>
        <taxon>Bacteria</taxon>
        <taxon>Bacillati</taxon>
        <taxon>Actinomycetota</taxon>
        <taxon>Actinomycetes</taxon>
        <taxon>Mycobacteriales</taxon>
        <taxon>Corynebacteriaceae</taxon>
        <taxon>Corynebacterium</taxon>
    </lineage>
</organism>
<dbReference type="Pfam" id="PF04264">
    <property type="entry name" value="YceI"/>
    <property type="match status" value="1"/>
</dbReference>
<comment type="similarity">
    <text evidence="1">Belongs to the UPF0312 family.</text>
</comment>
<feature type="domain" description="Lipid/polyisoprenoid-binding YceI-like" evidence="2">
    <location>
        <begin position="54"/>
        <end position="225"/>
    </location>
</feature>
<protein>
    <submittedName>
        <fullName evidence="3">YceI family protein</fullName>
    </submittedName>
</protein>
<comment type="caution">
    <text evidence="3">The sequence shown here is derived from an EMBL/GenBank/DDBJ whole genome shotgun (WGS) entry which is preliminary data.</text>
</comment>
<dbReference type="PANTHER" id="PTHR34406:SF1">
    <property type="entry name" value="PROTEIN YCEI"/>
    <property type="match status" value="1"/>
</dbReference>
<dbReference type="AlphaFoldDB" id="A0A5C5URN6"/>
<evidence type="ECO:0000313" key="3">
    <source>
        <dbReference type="EMBL" id="TWT29004.1"/>
    </source>
</evidence>
<sequence length="231" mass="24636">MRKPFLVLTVIAIVLLTLASVGPVVYKALTDPGIKTGGLNASQAVGATTELSGTWKVIPGSGANTTSVGYTFFEILPGEPRSTSGSTRDVTGSIEVVGTQLKTGAIEVDMTTLRTDVEQRDINVRRSLLHTDDYPKASFELTNPAELSNIPDNGTVGKARVIGNLQLHGASREVSGDFEVLRTAQRLVVAGTLPLNRLDFGVETPEFVAAKIDEQGELNIRLTFEKVADAK</sequence>
<dbReference type="InterPro" id="IPR007372">
    <property type="entry name" value="Lipid/polyisoprenoid-bd_YceI"/>
</dbReference>
<evidence type="ECO:0000256" key="1">
    <source>
        <dbReference type="ARBA" id="ARBA00008812"/>
    </source>
</evidence>
<dbReference type="Proteomes" id="UP000320791">
    <property type="component" value="Unassembled WGS sequence"/>
</dbReference>
<dbReference type="SUPFAM" id="SSF101874">
    <property type="entry name" value="YceI-like"/>
    <property type="match status" value="1"/>
</dbReference>
<accession>A0A5C5URN6</accession>